<evidence type="ECO:0000313" key="3">
    <source>
        <dbReference type="Proteomes" id="UP000031521"/>
    </source>
</evidence>
<dbReference type="Proteomes" id="UP000031521">
    <property type="component" value="Chromosome"/>
</dbReference>
<dbReference type="EMBL" id="CP004393">
    <property type="protein sequence ID" value="AJE47285.1"/>
    <property type="molecule type" value="Genomic_DNA"/>
</dbReference>
<dbReference type="AlphaFoldDB" id="A0A0B5E1K7"/>
<evidence type="ECO:0000313" key="2">
    <source>
        <dbReference type="EMBL" id="AJE47285.1"/>
    </source>
</evidence>
<name>A0A0B5E1K7_9RHOB</name>
<dbReference type="Pfam" id="PF13673">
    <property type="entry name" value="Acetyltransf_10"/>
    <property type="match status" value="1"/>
</dbReference>
<dbReference type="RefSeq" id="WP_043869888.1">
    <property type="nucleotide sequence ID" value="NZ_CP004393.1"/>
</dbReference>
<proteinExistence type="predicted"/>
<dbReference type="InterPro" id="IPR000182">
    <property type="entry name" value="GNAT_dom"/>
</dbReference>
<dbReference type="OrthoDB" id="9775804at2"/>
<protein>
    <submittedName>
        <fullName evidence="2">Putative N-acetyltransferase</fullName>
    </submittedName>
</protein>
<dbReference type="KEGG" id="cid:P73_2570"/>
<dbReference type="Gene3D" id="3.40.630.30">
    <property type="match status" value="1"/>
</dbReference>
<dbReference type="HOGENOM" id="CLU_086503_4_0_5"/>
<dbReference type="PANTHER" id="PTHR43233">
    <property type="entry name" value="FAMILY N-ACETYLTRANSFERASE, PUTATIVE (AFU_ORTHOLOGUE AFUA_6G03350)-RELATED"/>
    <property type="match status" value="1"/>
</dbReference>
<accession>A0A0B5E1K7</accession>
<reference evidence="2 3" key="1">
    <citation type="journal article" date="2014" name="Int. J. Syst. Evol. Microbiol.">
        <title>Celeribacter indicus sp. nov., a polycyclic aromatic hydrocarbon-degrading bacterium from deep-sea sediment and reclassification of Huaishuia halophila as Celeribacter halophilus comb. nov.</title>
        <authorList>
            <person name="Lai Q."/>
            <person name="Cao J."/>
            <person name="Yuan J."/>
            <person name="Li F."/>
            <person name="Shao Z."/>
        </authorList>
    </citation>
    <scope>NUCLEOTIDE SEQUENCE [LARGE SCALE GENOMIC DNA]</scope>
    <source>
        <strain evidence="2">P73</strain>
    </source>
</reference>
<gene>
    <name evidence="2" type="ORF">P73_2570</name>
</gene>
<dbReference type="PROSITE" id="PS51186">
    <property type="entry name" value="GNAT"/>
    <property type="match status" value="1"/>
</dbReference>
<dbReference type="InterPro" id="IPR016181">
    <property type="entry name" value="Acyl_CoA_acyltransferase"/>
</dbReference>
<dbReference type="SUPFAM" id="SSF55729">
    <property type="entry name" value="Acyl-CoA N-acyltransferases (Nat)"/>
    <property type="match status" value="1"/>
</dbReference>
<keyword evidence="3" id="KW-1185">Reference proteome</keyword>
<sequence>MTVTLATEPDLSAGEFVALLEASTLAERRPVGDPDRIAAMLAGADLIVTARDGTRRLVGVARSVTDFAYCLYCSELAVAADRQGEGLGKALLAETVRVTPRVKTHLLIAAPKAVGFYERAGYLRTGDCFIFHRGA</sequence>
<organism evidence="2 3">
    <name type="scientific">Celeribacter indicus</name>
    <dbReference type="NCBI Taxonomy" id="1208324"/>
    <lineage>
        <taxon>Bacteria</taxon>
        <taxon>Pseudomonadati</taxon>
        <taxon>Pseudomonadota</taxon>
        <taxon>Alphaproteobacteria</taxon>
        <taxon>Rhodobacterales</taxon>
        <taxon>Roseobacteraceae</taxon>
        <taxon>Celeribacter</taxon>
    </lineage>
</organism>
<keyword evidence="2" id="KW-0808">Transferase</keyword>
<dbReference type="PANTHER" id="PTHR43233:SF1">
    <property type="entry name" value="FAMILY N-ACETYLTRANSFERASE, PUTATIVE (AFU_ORTHOLOGUE AFUA_6G03350)-RELATED"/>
    <property type="match status" value="1"/>
</dbReference>
<evidence type="ECO:0000259" key="1">
    <source>
        <dbReference type="PROSITE" id="PS51186"/>
    </source>
</evidence>
<dbReference type="InterPro" id="IPR053144">
    <property type="entry name" value="Acetyltransferase_Butenolide"/>
</dbReference>
<feature type="domain" description="N-acetyltransferase" evidence="1">
    <location>
        <begin position="1"/>
        <end position="135"/>
    </location>
</feature>
<dbReference type="GO" id="GO:0016747">
    <property type="term" value="F:acyltransferase activity, transferring groups other than amino-acyl groups"/>
    <property type="evidence" value="ECO:0007669"/>
    <property type="project" value="InterPro"/>
</dbReference>